<dbReference type="AlphaFoldDB" id="A0A151WXZ1"/>
<proteinExistence type="predicted"/>
<evidence type="ECO:0000313" key="3">
    <source>
        <dbReference type="EMBL" id="KYQ52748.1"/>
    </source>
</evidence>
<accession>A0A151WXZ1</accession>
<dbReference type="PANTHER" id="PTHR36299">
    <property type="entry name" value="AGAP008005-PA"/>
    <property type="match status" value="1"/>
</dbReference>
<dbReference type="PANTHER" id="PTHR36299:SF2">
    <property type="entry name" value="DUF4773 DOMAIN-CONTAINING PROTEIN"/>
    <property type="match status" value="1"/>
</dbReference>
<dbReference type="EMBL" id="KQ982656">
    <property type="protein sequence ID" value="KYQ52748.1"/>
    <property type="molecule type" value="Genomic_DNA"/>
</dbReference>
<organism evidence="3 4">
    <name type="scientific">Mycetomoellerius zeteki</name>
    <dbReference type="NCBI Taxonomy" id="64791"/>
    <lineage>
        <taxon>Eukaryota</taxon>
        <taxon>Metazoa</taxon>
        <taxon>Ecdysozoa</taxon>
        <taxon>Arthropoda</taxon>
        <taxon>Hexapoda</taxon>
        <taxon>Insecta</taxon>
        <taxon>Pterygota</taxon>
        <taxon>Neoptera</taxon>
        <taxon>Endopterygota</taxon>
        <taxon>Hymenoptera</taxon>
        <taxon>Apocrita</taxon>
        <taxon>Aculeata</taxon>
        <taxon>Formicoidea</taxon>
        <taxon>Formicidae</taxon>
        <taxon>Myrmicinae</taxon>
        <taxon>Mycetomoellerius</taxon>
    </lineage>
</organism>
<evidence type="ECO:0000256" key="1">
    <source>
        <dbReference type="SAM" id="MobiDB-lite"/>
    </source>
</evidence>
<dbReference type="Pfam" id="PF15998">
    <property type="entry name" value="DUF4773"/>
    <property type="match status" value="1"/>
</dbReference>
<protein>
    <recommendedName>
        <fullName evidence="2">DUF4773 domain-containing protein</fullName>
    </recommendedName>
</protein>
<dbReference type="InterPro" id="IPR031941">
    <property type="entry name" value="DUF4773"/>
</dbReference>
<feature type="domain" description="DUF4773" evidence="2">
    <location>
        <begin position="162"/>
        <end position="277"/>
    </location>
</feature>
<reference evidence="3 4" key="1">
    <citation type="submission" date="2015-09" db="EMBL/GenBank/DDBJ databases">
        <title>Trachymyrmex zeteki WGS genome.</title>
        <authorList>
            <person name="Nygaard S."/>
            <person name="Hu H."/>
            <person name="Boomsma J."/>
            <person name="Zhang G."/>
        </authorList>
    </citation>
    <scope>NUCLEOTIDE SEQUENCE [LARGE SCALE GENOMIC DNA]</scope>
    <source>
        <strain evidence="3">Tzet28-1</strain>
        <tissue evidence="3">Whole body</tissue>
    </source>
</reference>
<sequence length="467" mass="51849">MLLNSKLPVFLLSIVYKRLKGALKTVIQLFDLDNARESTPMEIHALAHLLASRCSSPIHKHGYKRFKCHSLIRHSSKGESKGNFYNAAVKRVEIWLPFDFRSAARLSFRSDFSIPSFSATRVPYLSHIYAHTYTHMRFLPAETLLSWDLPEVEARSSTSQSKCLCQTSGCLCCVELNLTATIDLGGPACVNIRQKEQNISLNLSYGDNPIHNATIKIANAANKPTCMNLLSDLAQICARFTSVKQSDVGGYDGCMVIEPALLGAPQAVYHIGCFNFYQGVRQVEISAITETTEPVDNADEEEDTLNTDELIAAVSASAEQGIALFTQWLGLNLNPKLNLTSKDNEQDNQQQMTNNERTGPSIDVSSRSARNMDDAVQNEKSDERFKQLLSAQDNILKGSATIGQSHGAETTFVYSRPSDLMADRNATEETKKKLEAEAVVPQHRIVVPKESRRGGRAYNIHQHVNEI</sequence>
<evidence type="ECO:0000259" key="2">
    <source>
        <dbReference type="Pfam" id="PF15998"/>
    </source>
</evidence>
<feature type="compositionally biased region" description="Polar residues" evidence="1">
    <location>
        <begin position="340"/>
        <end position="369"/>
    </location>
</feature>
<name>A0A151WXZ1_9HYME</name>
<feature type="region of interest" description="Disordered" evidence="1">
    <location>
        <begin position="340"/>
        <end position="380"/>
    </location>
</feature>
<dbReference type="STRING" id="64791.A0A151WXZ1"/>
<gene>
    <name evidence="3" type="ORF">ALC60_08163</name>
</gene>
<dbReference type="Proteomes" id="UP000075809">
    <property type="component" value="Unassembled WGS sequence"/>
</dbReference>
<keyword evidence="4" id="KW-1185">Reference proteome</keyword>
<evidence type="ECO:0000313" key="4">
    <source>
        <dbReference type="Proteomes" id="UP000075809"/>
    </source>
</evidence>
<feature type="compositionally biased region" description="Basic and acidic residues" evidence="1">
    <location>
        <begin position="370"/>
        <end position="380"/>
    </location>
</feature>